<dbReference type="EMBL" id="QYBC01000015">
    <property type="protein sequence ID" value="RYB03332.1"/>
    <property type="molecule type" value="Genomic_DNA"/>
</dbReference>
<evidence type="ECO:0000256" key="3">
    <source>
        <dbReference type="ARBA" id="ARBA00022723"/>
    </source>
</evidence>
<comment type="caution">
    <text evidence="8">The sequence shown here is derived from an EMBL/GenBank/DDBJ whole genome shotgun (WGS) entry which is preliminary data.</text>
</comment>
<evidence type="ECO:0000256" key="4">
    <source>
        <dbReference type="ARBA" id="ARBA00022801"/>
    </source>
</evidence>
<dbReference type="InterPro" id="IPR051156">
    <property type="entry name" value="Mito/Outer_Membr_Metalloprot"/>
</dbReference>
<reference evidence="8 9" key="1">
    <citation type="submission" date="2018-09" db="EMBL/GenBank/DDBJ databases">
        <authorList>
            <person name="Grouzdev D.S."/>
            <person name="Krutkina M.S."/>
        </authorList>
    </citation>
    <scope>NUCLEOTIDE SEQUENCE [LARGE SCALE GENOMIC DNA]</scope>
    <source>
        <strain evidence="8 9">RmlP001</strain>
    </source>
</reference>
<comment type="cofactor">
    <cofactor evidence="1">
        <name>Zn(2+)</name>
        <dbReference type="ChEBI" id="CHEBI:29105"/>
    </cofactor>
</comment>
<dbReference type="CDD" id="cd07324">
    <property type="entry name" value="M48C_Oma1-like"/>
    <property type="match status" value="1"/>
</dbReference>
<keyword evidence="2 8" id="KW-0645">Protease</keyword>
<evidence type="ECO:0000313" key="9">
    <source>
        <dbReference type="Proteomes" id="UP000289411"/>
    </source>
</evidence>
<keyword evidence="6" id="KW-0482">Metalloprotease</keyword>
<dbReference type="GO" id="GO:0016020">
    <property type="term" value="C:membrane"/>
    <property type="evidence" value="ECO:0007669"/>
    <property type="project" value="TreeGrafter"/>
</dbReference>
<dbReference type="GO" id="GO:0004222">
    <property type="term" value="F:metalloendopeptidase activity"/>
    <property type="evidence" value="ECO:0007669"/>
    <property type="project" value="InterPro"/>
</dbReference>
<reference evidence="8 9" key="2">
    <citation type="submission" date="2019-02" db="EMBL/GenBank/DDBJ databases">
        <title>'Lichenibacterium ramalinii' gen. nov. sp. nov., 'Lichenibacterium minor' gen. nov. sp. nov.</title>
        <authorList>
            <person name="Pankratov T."/>
        </authorList>
    </citation>
    <scope>NUCLEOTIDE SEQUENCE [LARGE SCALE GENOMIC DNA]</scope>
    <source>
        <strain evidence="8 9">RmlP001</strain>
    </source>
</reference>
<accession>A0A4Q2R9J5</accession>
<keyword evidence="4" id="KW-0378">Hydrolase</keyword>
<organism evidence="8 9">
    <name type="scientific">Lichenibacterium ramalinae</name>
    <dbReference type="NCBI Taxonomy" id="2316527"/>
    <lineage>
        <taxon>Bacteria</taxon>
        <taxon>Pseudomonadati</taxon>
        <taxon>Pseudomonadota</taxon>
        <taxon>Alphaproteobacteria</taxon>
        <taxon>Hyphomicrobiales</taxon>
        <taxon>Lichenihabitantaceae</taxon>
        <taxon>Lichenibacterium</taxon>
    </lineage>
</organism>
<keyword evidence="9" id="KW-1185">Reference proteome</keyword>
<feature type="domain" description="Peptidase M48" evidence="7">
    <location>
        <begin position="84"/>
        <end position="266"/>
    </location>
</feature>
<evidence type="ECO:0000259" key="7">
    <source>
        <dbReference type="Pfam" id="PF01435"/>
    </source>
</evidence>
<sequence>MRRPGGAGARPASRWALPALAVLLALPMLGGCAGQLEDQPRALPASVAVPLPPAAPRTTGVDSPAAREHKQLVGFFGGEYHAPATERFVDEVLVKLAAASDTPSQVYRVTILNSPIVNAFALPSGEIFVTRGLLALANDTSEVAAVMAHEIAHVTERHALRRAELEKRSAVISQAADVIDDPNRSKTFKSYAQLSLASFSRQQEIDADQVGIRVIAKAGYDPFAASRFLVSLGRATDLRQSLHPGAEAKPDMMATHPSTPERVAKAVAVARGISAPGIGETGHDRYLAAIDGILYGDDPAQGFVRGRRFIHPKLGFAFTAPEDFVLENSAQAVLGVTQDGTEALRLDSMKVAPETTLVAYLASGWIEGLQTQGTPEAIKVNGLPGITVLAKAESWSFRLAAIRVGGDVYRLTFAAKDLTPEVDRRFRDAIDTFRRITPEDARDVRPMRVAIATAAPGEGAEAFAARMAVPDHPLENFQVLNGLDGPTLEANRHYKVVVE</sequence>
<dbReference type="PROSITE" id="PS51257">
    <property type="entry name" value="PROKAR_LIPOPROTEIN"/>
    <property type="match status" value="1"/>
</dbReference>
<evidence type="ECO:0000256" key="1">
    <source>
        <dbReference type="ARBA" id="ARBA00001947"/>
    </source>
</evidence>
<protein>
    <submittedName>
        <fullName evidence="8">Zn-dependent protease</fullName>
    </submittedName>
</protein>
<dbReference type="AlphaFoldDB" id="A0A4Q2R9J5"/>
<dbReference type="Proteomes" id="UP000289411">
    <property type="component" value="Unassembled WGS sequence"/>
</dbReference>
<evidence type="ECO:0000256" key="2">
    <source>
        <dbReference type="ARBA" id="ARBA00022670"/>
    </source>
</evidence>
<evidence type="ECO:0000313" key="8">
    <source>
        <dbReference type="EMBL" id="RYB03332.1"/>
    </source>
</evidence>
<proteinExistence type="predicted"/>
<name>A0A4Q2R9J5_9HYPH</name>
<dbReference type="PANTHER" id="PTHR22726">
    <property type="entry name" value="METALLOENDOPEPTIDASE OMA1"/>
    <property type="match status" value="1"/>
</dbReference>
<dbReference type="GO" id="GO:0051603">
    <property type="term" value="P:proteolysis involved in protein catabolic process"/>
    <property type="evidence" value="ECO:0007669"/>
    <property type="project" value="TreeGrafter"/>
</dbReference>
<dbReference type="InterPro" id="IPR001915">
    <property type="entry name" value="Peptidase_M48"/>
</dbReference>
<evidence type="ECO:0000256" key="5">
    <source>
        <dbReference type="ARBA" id="ARBA00022833"/>
    </source>
</evidence>
<evidence type="ECO:0000256" key="6">
    <source>
        <dbReference type="ARBA" id="ARBA00023049"/>
    </source>
</evidence>
<dbReference type="GO" id="GO:0046872">
    <property type="term" value="F:metal ion binding"/>
    <property type="evidence" value="ECO:0007669"/>
    <property type="project" value="UniProtKB-KW"/>
</dbReference>
<dbReference type="PANTHER" id="PTHR22726:SF1">
    <property type="entry name" value="METALLOENDOPEPTIDASE OMA1, MITOCHONDRIAL"/>
    <property type="match status" value="1"/>
</dbReference>
<dbReference type="OrthoDB" id="9810445at2"/>
<dbReference type="Pfam" id="PF01435">
    <property type="entry name" value="Peptidase_M48"/>
    <property type="match status" value="1"/>
</dbReference>
<dbReference type="Gene3D" id="3.30.2010.10">
    <property type="entry name" value="Metalloproteases ('zincins'), catalytic domain"/>
    <property type="match status" value="1"/>
</dbReference>
<keyword evidence="3" id="KW-0479">Metal-binding</keyword>
<gene>
    <name evidence="8" type="ORF">D3272_17865</name>
</gene>
<keyword evidence="5" id="KW-0862">Zinc</keyword>